<evidence type="ECO:0000256" key="3">
    <source>
        <dbReference type="ARBA" id="ARBA00023027"/>
    </source>
</evidence>
<name>A0AAW0GNI3_9APHY</name>
<dbReference type="AlphaFoldDB" id="A0AAW0GNI3"/>
<dbReference type="PANTHER" id="PTHR42789">
    <property type="entry name" value="D-ISOMER SPECIFIC 2-HYDROXYACID DEHYDROGENASE FAMILY PROTEIN (AFU_ORTHOLOGUE AFUA_6G10090)"/>
    <property type="match status" value="1"/>
</dbReference>
<sequence length="340" mass="37310">MASIFRNLSVSTTVRRMSTLPRVAILDDYQKVAFKLADWTPLKDRVSIDVYSETLLDEDALVERLEPYQIICAMRERTKFNASLLDRLPNLKYIATTGMYNRGIDVAHAKKNGVFVSGTGGGGNSTLEHIWALILATARHIAVEDAGVKAKRQLWQATIPVGLSGKTLGLVGVGKLGSDTGKIAKAFGMNVIGWSPNLTPERAEAAGVTYVETKEKLFQQSDIISIHMVLSDRTRGLINANDFAHTKPTALFINTSRGPLVDEVALVDALQKKKIAGAGLDVFDVEPLPLDHPLRGLDNVTLSPHLGYVSDDNYKVFWSQTVDNIVGFLDGERKREIHDA</sequence>
<evidence type="ECO:0000256" key="2">
    <source>
        <dbReference type="ARBA" id="ARBA00023002"/>
    </source>
</evidence>
<dbReference type="InterPro" id="IPR006140">
    <property type="entry name" value="D-isomer_DH_NAD-bd"/>
</dbReference>
<evidence type="ECO:0000259" key="5">
    <source>
        <dbReference type="Pfam" id="PF00389"/>
    </source>
</evidence>
<dbReference type="PANTHER" id="PTHR42789:SF1">
    <property type="entry name" value="D-ISOMER SPECIFIC 2-HYDROXYACID DEHYDROGENASE FAMILY PROTEIN (AFU_ORTHOLOGUE AFUA_6G10090)"/>
    <property type="match status" value="1"/>
</dbReference>
<protein>
    <recommendedName>
        <fullName evidence="9">D-isomer specific 2-hydroxyacid dehydrogenase</fullName>
    </recommendedName>
</protein>
<dbReference type="EMBL" id="JASBNA010000002">
    <property type="protein sequence ID" value="KAK7694928.1"/>
    <property type="molecule type" value="Genomic_DNA"/>
</dbReference>
<evidence type="ECO:0000313" key="8">
    <source>
        <dbReference type="Proteomes" id="UP001385951"/>
    </source>
</evidence>
<organism evidence="7 8">
    <name type="scientific">Cerrena zonata</name>
    <dbReference type="NCBI Taxonomy" id="2478898"/>
    <lineage>
        <taxon>Eukaryota</taxon>
        <taxon>Fungi</taxon>
        <taxon>Dikarya</taxon>
        <taxon>Basidiomycota</taxon>
        <taxon>Agaricomycotina</taxon>
        <taxon>Agaricomycetes</taxon>
        <taxon>Polyporales</taxon>
        <taxon>Cerrenaceae</taxon>
        <taxon>Cerrena</taxon>
    </lineage>
</organism>
<comment type="caution">
    <text evidence="7">The sequence shown here is derived from an EMBL/GenBank/DDBJ whole genome shotgun (WGS) entry which is preliminary data.</text>
</comment>
<dbReference type="Proteomes" id="UP001385951">
    <property type="component" value="Unassembled WGS sequence"/>
</dbReference>
<keyword evidence="2 4" id="KW-0560">Oxidoreductase</keyword>
<feature type="domain" description="D-isomer specific 2-hydroxyacid dehydrogenase NAD-binding" evidence="6">
    <location>
        <begin position="132"/>
        <end position="307"/>
    </location>
</feature>
<dbReference type="Pfam" id="PF02826">
    <property type="entry name" value="2-Hacid_dh_C"/>
    <property type="match status" value="1"/>
</dbReference>
<dbReference type="InterPro" id="IPR006139">
    <property type="entry name" value="D-isomer_2_OHA_DH_cat_dom"/>
</dbReference>
<evidence type="ECO:0000256" key="4">
    <source>
        <dbReference type="RuleBase" id="RU003719"/>
    </source>
</evidence>
<dbReference type="SUPFAM" id="SSF52283">
    <property type="entry name" value="Formate/glycerate dehydrogenase catalytic domain-like"/>
    <property type="match status" value="1"/>
</dbReference>
<gene>
    <name evidence="7" type="ORF">QCA50_002116</name>
</gene>
<evidence type="ECO:0008006" key="9">
    <source>
        <dbReference type="Google" id="ProtNLM"/>
    </source>
</evidence>
<dbReference type="PROSITE" id="PS00671">
    <property type="entry name" value="D_2_HYDROXYACID_DH_3"/>
    <property type="match status" value="1"/>
</dbReference>
<dbReference type="CDD" id="cd12169">
    <property type="entry name" value="PGDH_like_1"/>
    <property type="match status" value="1"/>
</dbReference>
<dbReference type="Gene3D" id="3.40.50.720">
    <property type="entry name" value="NAD(P)-binding Rossmann-like Domain"/>
    <property type="match status" value="2"/>
</dbReference>
<dbReference type="Pfam" id="PF00389">
    <property type="entry name" value="2-Hacid_dh"/>
    <property type="match status" value="1"/>
</dbReference>
<proteinExistence type="inferred from homology"/>
<comment type="similarity">
    <text evidence="1 4">Belongs to the D-isomer specific 2-hydroxyacid dehydrogenase family.</text>
</comment>
<evidence type="ECO:0000256" key="1">
    <source>
        <dbReference type="ARBA" id="ARBA00005854"/>
    </source>
</evidence>
<dbReference type="GO" id="GO:0016616">
    <property type="term" value="F:oxidoreductase activity, acting on the CH-OH group of donors, NAD or NADP as acceptor"/>
    <property type="evidence" value="ECO:0007669"/>
    <property type="project" value="InterPro"/>
</dbReference>
<dbReference type="GO" id="GO:0051287">
    <property type="term" value="F:NAD binding"/>
    <property type="evidence" value="ECO:0007669"/>
    <property type="project" value="InterPro"/>
</dbReference>
<keyword evidence="8" id="KW-1185">Reference proteome</keyword>
<evidence type="ECO:0000313" key="7">
    <source>
        <dbReference type="EMBL" id="KAK7694928.1"/>
    </source>
</evidence>
<dbReference type="InterPro" id="IPR050857">
    <property type="entry name" value="D-2-hydroxyacid_DH"/>
</dbReference>
<dbReference type="InterPro" id="IPR036291">
    <property type="entry name" value="NAD(P)-bd_dom_sf"/>
</dbReference>
<evidence type="ECO:0000259" key="6">
    <source>
        <dbReference type="Pfam" id="PF02826"/>
    </source>
</evidence>
<reference evidence="7 8" key="1">
    <citation type="submission" date="2022-09" db="EMBL/GenBank/DDBJ databases">
        <authorList>
            <person name="Palmer J.M."/>
        </authorList>
    </citation>
    <scope>NUCLEOTIDE SEQUENCE [LARGE SCALE GENOMIC DNA]</scope>
    <source>
        <strain evidence="7 8">DSM 7382</strain>
    </source>
</reference>
<keyword evidence="3" id="KW-0520">NAD</keyword>
<dbReference type="SUPFAM" id="SSF51735">
    <property type="entry name" value="NAD(P)-binding Rossmann-fold domains"/>
    <property type="match status" value="1"/>
</dbReference>
<feature type="domain" description="D-isomer specific 2-hydroxyacid dehydrogenase catalytic" evidence="5">
    <location>
        <begin position="37"/>
        <end position="335"/>
    </location>
</feature>
<dbReference type="InterPro" id="IPR029753">
    <property type="entry name" value="D-isomer_DH_CS"/>
</dbReference>
<accession>A0AAW0GNI3</accession>